<evidence type="ECO:0000313" key="2">
    <source>
        <dbReference type="EMBL" id="RKO62498.1"/>
    </source>
</evidence>
<reference evidence="2 3" key="1">
    <citation type="submission" date="2013-12" db="EMBL/GenBank/DDBJ databases">
        <title>Genome and proteome characterization of Caldibacillus debilis GB1 derived from a cellulolytic aero-tolerant co-culture.</title>
        <authorList>
            <person name="Wushke S.T."/>
            <person name="Zhang X."/>
            <person name="Fristensky B."/>
            <person name="Wilkins J.A."/>
            <person name="Levin D.B."/>
            <person name="Sparling R."/>
        </authorList>
    </citation>
    <scope>NUCLEOTIDE SEQUENCE [LARGE SCALE GENOMIC DNA]</scope>
    <source>
        <strain evidence="2 3">GB1</strain>
    </source>
</reference>
<comment type="caution">
    <text evidence="2">The sequence shown here is derived from an EMBL/GenBank/DDBJ whole genome shotgun (WGS) entry which is preliminary data.</text>
</comment>
<name>A0A420VGG1_9BACI</name>
<evidence type="ECO:0000256" key="1">
    <source>
        <dbReference type="SAM" id="MobiDB-lite"/>
    </source>
</evidence>
<feature type="region of interest" description="Disordered" evidence="1">
    <location>
        <begin position="30"/>
        <end position="63"/>
    </location>
</feature>
<dbReference type="AlphaFoldDB" id="A0A420VGG1"/>
<protein>
    <submittedName>
        <fullName evidence="2">Uncharacterized protein</fullName>
    </submittedName>
</protein>
<dbReference type="Proteomes" id="UP000286235">
    <property type="component" value="Unassembled WGS sequence"/>
</dbReference>
<dbReference type="EMBL" id="AZRV01000016">
    <property type="protein sequence ID" value="RKO62498.1"/>
    <property type="molecule type" value="Genomic_DNA"/>
</dbReference>
<sequence length="63" mass="6659">MFVYFGVPSAETQRGIIADRGPFLSRAAMQAHAGSPRPDASIPPQKPEPHSHSMVAGGLLVMS</sequence>
<evidence type="ECO:0000313" key="3">
    <source>
        <dbReference type="Proteomes" id="UP000286235"/>
    </source>
</evidence>
<keyword evidence="3" id="KW-1185">Reference proteome</keyword>
<organism evidence="2 3">
    <name type="scientific">Caldibacillus debilis GB1</name>
    <dbReference type="NCBI Taxonomy" id="1339248"/>
    <lineage>
        <taxon>Bacteria</taxon>
        <taxon>Bacillati</taxon>
        <taxon>Bacillota</taxon>
        <taxon>Bacilli</taxon>
        <taxon>Bacillales</taxon>
        <taxon>Bacillaceae</taxon>
        <taxon>Caldibacillus</taxon>
    </lineage>
</organism>
<proteinExistence type="predicted"/>
<gene>
    <name evidence="2" type="ORF">Cdeb_03271</name>
</gene>
<accession>A0A420VGG1</accession>